<proteinExistence type="predicted"/>
<organism evidence="1 2">
    <name type="scientific">Rhabditophanes sp. KR3021</name>
    <dbReference type="NCBI Taxonomy" id="114890"/>
    <lineage>
        <taxon>Eukaryota</taxon>
        <taxon>Metazoa</taxon>
        <taxon>Ecdysozoa</taxon>
        <taxon>Nematoda</taxon>
        <taxon>Chromadorea</taxon>
        <taxon>Rhabditida</taxon>
        <taxon>Tylenchina</taxon>
        <taxon>Panagrolaimomorpha</taxon>
        <taxon>Strongyloidoidea</taxon>
        <taxon>Alloionematidae</taxon>
        <taxon>Rhabditophanes</taxon>
    </lineage>
</organism>
<reference evidence="2" key="1">
    <citation type="submission" date="2025-08" db="UniProtKB">
        <authorList>
            <consortium name="WormBaseParasite"/>
        </authorList>
    </citation>
    <scope>IDENTIFICATION</scope>
    <source>
        <strain evidence="2">KR3021</strain>
    </source>
</reference>
<dbReference type="WBParaSite" id="RSKR_0000641000.1">
    <property type="protein sequence ID" value="RSKR_0000641000.1"/>
    <property type="gene ID" value="RSKR_0000641000"/>
</dbReference>
<evidence type="ECO:0000313" key="2">
    <source>
        <dbReference type="WBParaSite" id="RSKR_0000641000.1"/>
    </source>
</evidence>
<accession>A0AC35U0V1</accession>
<protein>
    <submittedName>
        <fullName evidence="2">RNA helicase</fullName>
    </submittedName>
</protein>
<sequence length="716" mass="80178">MNEIKSKKKSLSKGQTNKKAETKEIAEVIAKYRDWDQSKAKDIKTFHDFPISKKSLDGLTDGTFTTPTEIQQQSLGISLTGHDLVGAAKTGSGKTLALLIPLLECLWRNKWSRGDGLGGLVISPTRELAMQTFQVLNTIGKHHEFSAALLIGGTDVSYEKKRLASMNIIIATPGRLLQHMDENDDFRCDLLQILVIDEADRIMDLGFKTQMNAICENLPKQRQTLLFSATQTKNVNDLIRFSLKDPISVFVHEKSAHATPENLTQTYFVCNEEDKINLLWSFIRNHRTKKSLVFVTCCKQARFLVQALRALRIDLPLLGLYGTMEAKSRMKTFENFDNIKNKGAAMICTDVASRGLDFTKVDWVLQLDCPVESDDYIHRVGRTARNDKKGEAALVLTPHQERSMVAQLKARNIPIKKIEVDTTKIVDIKPKLQSLIVQNEALKKNAQQCFVTYLKAIFSMKDKTVFDVNSIDFTAFALSFGLAITPRVRLIEKATGKKNMPTTQSKSKPDGFQLDDDSDDEVFSGVKKDVKLDGSDQEDLAHITEQLKAKMEGNKPLTKIKAAKRALKSGVVQNKRILFDEDGEPVEGDKDADGTLDGDFNIEEAKLEMKQISKKDRASQKDRVKMEKMKQKERAKAKASVDEMDLGEGSDSGEGSIDLSWLPDPDRKKYVDDSGAVVYEDASDGEDDEKLTNYGRSVKRRKIESAEEKALALLGL</sequence>
<dbReference type="Proteomes" id="UP000095286">
    <property type="component" value="Unplaced"/>
</dbReference>
<name>A0AC35U0V1_9BILA</name>
<evidence type="ECO:0000313" key="1">
    <source>
        <dbReference type="Proteomes" id="UP000095286"/>
    </source>
</evidence>